<gene>
    <name evidence="3" type="ORF">RB653_004040</name>
</gene>
<dbReference type="Gene3D" id="3.30.70.3000">
    <property type="match status" value="1"/>
</dbReference>
<organism evidence="3 4">
    <name type="scientific">Dictyostelium firmibasis</name>
    <dbReference type="NCBI Taxonomy" id="79012"/>
    <lineage>
        <taxon>Eukaryota</taxon>
        <taxon>Amoebozoa</taxon>
        <taxon>Evosea</taxon>
        <taxon>Eumycetozoa</taxon>
        <taxon>Dictyostelia</taxon>
        <taxon>Dictyosteliales</taxon>
        <taxon>Dictyosteliaceae</taxon>
        <taxon>Dictyostelium</taxon>
    </lineage>
</organism>
<reference evidence="3 4" key="1">
    <citation type="submission" date="2023-11" db="EMBL/GenBank/DDBJ databases">
        <title>Dfirmibasis_genome.</title>
        <authorList>
            <person name="Edelbroek B."/>
            <person name="Kjellin J."/>
            <person name="Jerlstrom-Hultqvist J."/>
            <person name="Soderbom F."/>
        </authorList>
    </citation>
    <scope>NUCLEOTIDE SEQUENCE [LARGE SCALE GENOMIC DNA]</scope>
    <source>
        <strain evidence="3 4">TNS-C-14</strain>
    </source>
</reference>
<dbReference type="Proteomes" id="UP001344447">
    <property type="component" value="Unassembled WGS sequence"/>
</dbReference>
<dbReference type="EMBL" id="JAVFKY010000001">
    <property type="protein sequence ID" value="KAK5582455.1"/>
    <property type="molecule type" value="Genomic_DNA"/>
</dbReference>
<dbReference type="FunFam" id="3.30.70.3000:FF:000006">
    <property type="entry name" value="Predicted protein"/>
    <property type="match status" value="1"/>
</dbReference>
<proteinExistence type="predicted"/>
<dbReference type="InterPro" id="IPR007537">
    <property type="entry name" value="tRNAHis_GuaTrfase_Thg1"/>
</dbReference>
<feature type="compositionally biased region" description="Low complexity" evidence="1">
    <location>
        <begin position="65"/>
        <end position="74"/>
    </location>
</feature>
<feature type="region of interest" description="Disordered" evidence="1">
    <location>
        <begin position="61"/>
        <end position="86"/>
    </location>
</feature>
<dbReference type="PANTHER" id="PTHR12729:SF1">
    <property type="entry name" value="TRNAHIS GUANYLYLTRANSFERASE CATALYTIC DOMAIN-CONTAINING PROTEIN"/>
    <property type="match status" value="1"/>
</dbReference>
<keyword evidence="4" id="KW-1185">Reference proteome</keyword>
<comment type="caution">
    <text evidence="3">The sequence shown here is derived from an EMBL/GenBank/DDBJ whole genome shotgun (WGS) entry which is preliminary data.</text>
</comment>
<dbReference type="InterPro" id="IPR038469">
    <property type="entry name" value="tRNAHis_GuaTrfase_Thg1_sf"/>
</dbReference>
<dbReference type="GO" id="GO:0000287">
    <property type="term" value="F:magnesium ion binding"/>
    <property type="evidence" value="ECO:0007669"/>
    <property type="project" value="InterPro"/>
</dbReference>
<dbReference type="GO" id="GO:0008193">
    <property type="term" value="F:tRNA guanylyltransferase activity"/>
    <property type="evidence" value="ECO:0007669"/>
    <property type="project" value="InterPro"/>
</dbReference>
<sequence length="397" mass="45351">MNRTLFFKNYSHKLTINTRSPKSQQLQQILNNQNNNNNSLNLRFFTVTHSFGNNKIKVASSPIFDKNNNNNNNSSDKKKNNSNNKMVDIEPMGFLTLGDRMKSYEDGMKIQIEKNSSYIIRLDGHSFSKFSKSFKKPGLAWDLRIHQAMVETATALMKTFMPTVIYTFSDEITMCFPSIDQDSMDEGEIPQLAFSGKVQKLISLTAGLASTVFYKSITQAPYDSEKEEKIINLLKTATPTFDSRLFVLPSNDEIRHNLIWRSIIDCKRNSISQVGQAHFSQKQLHGMSSQEVKNKLLHEKGINFDDEPDWYKYGVYLKKQNYLHKGFSPINPTMDIEVVRNRVVPFSFDITKLSNSNDFITKKILNEDFKLEFNSNPLSLSGSTNSTNSNSSEGSFV</sequence>
<feature type="domain" description="tRNAHis guanylyltransferase catalytic" evidence="2">
    <location>
        <begin position="99"/>
        <end position="249"/>
    </location>
</feature>
<evidence type="ECO:0000256" key="1">
    <source>
        <dbReference type="SAM" id="MobiDB-lite"/>
    </source>
</evidence>
<protein>
    <recommendedName>
        <fullName evidence="2">tRNAHis guanylyltransferase catalytic domain-containing protein</fullName>
    </recommendedName>
</protein>
<dbReference type="AlphaFoldDB" id="A0AAN7Z309"/>
<dbReference type="PANTHER" id="PTHR12729">
    <property type="entry name" value="TRNA(HIS) GUANYLYLTRANSFERASE-RELATED"/>
    <property type="match status" value="1"/>
</dbReference>
<evidence type="ECO:0000313" key="4">
    <source>
        <dbReference type="Proteomes" id="UP001344447"/>
    </source>
</evidence>
<dbReference type="Pfam" id="PF04446">
    <property type="entry name" value="Thg1"/>
    <property type="match status" value="1"/>
</dbReference>
<name>A0AAN7Z309_9MYCE</name>
<dbReference type="InterPro" id="IPR024956">
    <property type="entry name" value="tRNAHis_GuaTrfase_cat"/>
</dbReference>
<accession>A0AAN7Z309</accession>
<evidence type="ECO:0000313" key="3">
    <source>
        <dbReference type="EMBL" id="KAK5582455.1"/>
    </source>
</evidence>
<evidence type="ECO:0000259" key="2">
    <source>
        <dbReference type="Pfam" id="PF04446"/>
    </source>
</evidence>
<dbReference type="GO" id="GO:0006400">
    <property type="term" value="P:tRNA modification"/>
    <property type="evidence" value="ECO:0007669"/>
    <property type="project" value="InterPro"/>
</dbReference>